<name>A0A218WYD9_PUNGR</name>
<accession>A0A218WYD9</accession>
<dbReference type="EMBL" id="MTKT01002511">
    <property type="protein sequence ID" value="OWM77817.1"/>
    <property type="molecule type" value="Genomic_DNA"/>
</dbReference>
<dbReference type="Proteomes" id="UP000197138">
    <property type="component" value="Unassembled WGS sequence"/>
</dbReference>
<protein>
    <submittedName>
        <fullName evidence="2">Uncharacterized protein</fullName>
    </submittedName>
</protein>
<organism evidence="2 3">
    <name type="scientific">Punica granatum</name>
    <name type="common">Pomegranate</name>
    <dbReference type="NCBI Taxonomy" id="22663"/>
    <lineage>
        <taxon>Eukaryota</taxon>
        <taxon>Viridiplantae</taxon>
        <taxon>Streptophyta</taxon>
        <taxon>Embryophyta</taxon>
        <taxon>Tracheophyta</taxon>
        <taxon>Spermatophyta</taxon>
        <taxon>Magnoliopsida</taxon>
        <taxon>eudicotyledons</taxon>
        <taxon>Gunneridae</taxon>
        <taxon>Pentapetalae</taxon>
        <taxon>rosids</taxon>
        <taxon>malvids</taxon>
        <taxon>Myrtales</taxon>
        <taxon>Lythraceae</taxon>
        <taxon>Punica</taxon>
    </lineage>
</organism>
<feature type="region of interest" description="Disordered" evidence="1">
    <location>
        <begin position="1"/>
        <end position="21"/>
    </location>
</feature>
<comment type="caution">
    <text evidence="2">The sequence shown here is derived from an EMBL/GenBank/DDBJ whole genome shotgun (WGS) entry which is preliminary data.</text>
</comment>
<proteinExistence type="predicted"/>
<evidence type="ECO:0000313" key="3">
    <source>
        <dbReference type="Proteomes" id="UP000197138"/>
    </source>
</evidence>
<gene>
    <name evidence="2" type="ORF">CDL15_Pgr004511</name>
</gene>
<evidence type="ECO:0000256" key="1">
    <source>
        <dbReference type="SAM" id="MobiDB-lite"/>
    </source>
</evidence>
<evidence type="ECO:0000313" key="2">
    <source>
        <dbReference type="EMBL" id="OWM77817.1"/>
    </source>
</evidence>
<dbReference type="AlphaFoldDB" id="A0A218WYD9"/>
<reference evidence="3" key="1">
    <citation type="journal article" date="2017" name="Plant J.">
        <title>The pomegranate (Punica granatum L.) genome and the genomics of punicalagin biosynthesis.</title>
        <authorList>
            <person name="Qin G."/>
            <person name="Xu C."/>
            <person name="Ming R."/>
            <person name="Tang H."/>
            <person name="Guyot R."/>
            <person name="Kramer E.M."/>
            <person name="Hu Y."/>
            <person name="Yi X."/>
            <person name="Qi Y."/>
            <person name="Xu X."/>
            <person name="Gao Z."/>
            <person name="Pan H."/>
            <person name="Jian J."/>
            <person name="Tian Y."/>
            <person name="Yue Z."/>
            <person name="Xu Y."/>
        </authorList>
    </citation>
    <scope>NUCLEOTIDE SEQUENCE [LARGE SCALE GENOMIC DNA]</scope>
    <source>
        <strain evidence="3">cv. Dabenzi</strain>
    </source>
</reference>
<sequence>MEEGHMPAMVAGTPSVASGHPLKLAARDTPRVPLNRQVVFLRSSVVVSLGLPVVENDPDVGGLISSRIPI</sequence>